<proteinExistence type="predicted"/>
<feature type="compositionally biased region" description="Basic and acidic residues" evidence="1">
    <location>
        <begin position="103"/>
        <end position="117"/>
    </location>
</feature>
<sequence length="143" mass="15935">MRPDPEYHSIHGIPTRRDRALLHRHRSRALFTSEAVAVPVHPGHGRTTEVCVELRLWCTDVAELFQRTTADDLPNLTSFAGSPGDLPIDETDDNTDEGADFDMSDHSSDDLSHRSIEATDNGACRLEEWDFNADDDGSDDETS</sequence>
<accession>A0A2X0N414</accession>
<keyword evidence="3" id="KW-1185">Reference proteome</keyword>
<evidence type="ECO:0000313" key="3">
    <source>
        <dbReference type="Proteomes" id="UP000249723"/>
    </source>
</evidence>
<name>A0A2X0N414_9BASI</name>
<evidence type="ECO:0000256" key="1">
    <source>
        <dbReference type="SAM" id="MobiDB-lite"/>
    </source>
</evidence>
<gene>
    <name evidence="2" type="ORF">BZ3500_MVSOF-1268-A1-R1_CHR8-2G10123</name>
</gene>
<dbReference type="AlphaFoldDB" id="A0A2X0N414"/>
<feature type="region of interest" description="Disordered" evidence="1">
    <location>
        <begin position="72"/>
        <end position="119"/>
    </location>
</feature>
<organism evidence="2 3">
    <name type="scientific">Microbotryum saponariae</name>
    <dbReference type="NCBI Taxonomy" id="289078"/>
    <lineage>
        <taxon>Eukaryota</taxon>
        <taxon>Fungi</taxon>
        <taxon>Dikarya</taxon>
        <taxon>Basidiomycota</taxon>
        <taxon>Pucciniomycotina</taxon>
        <taxon>Microbotryomycetes</taxon>
        <taxon>Microbotryales</taxon>
        <taxon>Microbotryaceae</taxon>
        <taxon>Microbotryum</taxon>
    </lineage>
</organism>
<protein>
    <submittedName>
        <fullName evidence="2">BZ3500_MvSof-1268-A1-R1_Chr8-2g10123 protein</fullName>
    </submittedName>
</protein>
<evidence type="ECO:0000313" key="2">
    <source>
        <dbReference type="EMBL" id="SCZ96332.1"/>
    </source>
</evidence>
<feature type="compositionally biased region" description="Acidic residues" evidence="1">
    <location>
        <begin position="87"/>
        <end position="102"/>
    </location>
</feature>
<dbReference type="Proteomes" id="UP000249723">
    <property type="component" value="Unassembled WGS sequence"/>
</dbReference>
<reference evidence="3" key="1">
    <citation type="submission" date="2016-10" db="EMBL/GenBank/DDBJ databases">
        <authorList>
            <person name="Jeantristanb JTB J.-T."/>
            <person name="Ricardo R."/>
        </authorList>
    </citation>
    <scope>NUCLEOTIDE SEQUENCE [LARGE SCALE GENOMIC DNA]</scope>
</reference>
<dbReference type="EMBL" id="FMWP01000088">
    <property type="protein sequence ID" value="SCZ96332.1"/>
    <property type="molecule type" value="Genomic_DNA"/>
</dbReference>